<dbReference type="InterPro" id="IPR006311">
    <property type="entry name" value="TAT_signal"/>
</dbReference>
<sequence>MKRQRRAVLLTALAATLALSGCGGTANRFVKPGASASPTPALHVNPADNATDIPVSAEVGLQDAGDKLTAVQLADAGGKSISGKLRDDASSWVPDEPLDYATTYTAKVTATSTSGKSVTGTSRFTTMQRPTSRMDAHLYMSDNAVYGQAMPIVVEFKQGGVAPADRAAVERRLFVTSDPPQPGVWHWDSNTQVEYRPKDFWQPSTKIHGRFALGGLPVGGGRYGQQDITIDASIDTVRRQIEVDNATKQLTAKQDGAVVKTMAVSLGSPQHPSFYGTMPIMEKYDKTTFDSSTYGTPVNSPEGYRTDVQYAERLTWDGQFIHAAPWSVAQQGHTNVSHGCVNVSTDNGQWIYDWVKVGDPVIVKGTEVPLGQGNGWTAWNLPWDQYVKGSALADVGQSTGATPAPSATDAADAQPNPSAS</sequence>
<keyword evidence="9" id="KW-0732">Signal</keyword>
<evidence type="ECO:0000259" key="10">
    <source>
        <dbReference type="PROSITE" id="PS52029"/>
    </source>
</evidence>
<evidence type="ECO:0000256" key="1">
    <source>
        <dbReference type="ARBA" id="ARBA00004752"/>
    </source>
</evidence>
<evidence type="ECO:0000256" key="5">
    <source>
        <dbReference type="ARBA" id="ARBA00023315"/>
    </source>
</evidence>
<evidence type="ECO:0000313" key="11">
    <source>
        <dbReference type="EMBL" id="NJC70478.1"/>
    </source>
</evidence>
<protein>
    <submittedName>
        <fullName evidence="11">L,D-transpeptidase family protein</fullName>
    </submittedName>
</protein>
<gene>
    <name evidence="11" type="ORF">HC031_12260</name>
</gene>
<dbReference type="InterPro" id="IPR050979">
    <property type="entry name" value="LD-transpeptidase"/>
</dbReference>
<dbReference type="PROSITE" id="PS51318">
    <property type="entry name" value="TAT"/>
    <property type="match status" value="1"/>
</dbReference>
<dbReference type="Proteomes" id="UP000722989">
    <property type="component" value="Unassembled WGS sequence"/>
</dbReference>
<dbReference type="InterPro" id="IPR041280">
    <property type="entry name" value="Big_10"/>
</dbReference>
<dbReference type="InterPro" id="IPR038063">
    <property type="entry name" value="Transpep_catalytic_dom"/>
</dbReference>
<keyword evidence="3 7" id="KW-0133">Cell shape</keyword>
<evidence type="ECO:0000256" key="3">
    <source>
        <dbReference type="ARBA" id="ARBA00022960"/>
    </source>
</evidence>
<keyword evidence="4 7" id="KW-0573">Peptidoglycan synthesis</keyword>
<feature type="active site" description="Proton donor/acceptor" evidence="7">
    <location>
        <position position="322"/>
    </location>
</feature>
<name>A0ABX0XZ47_9ACTN</name>
<evidence type="ECO:0000256" key="9">
    <source>
        <dbReference type="SAM" id="SignalP"/>
    </source>
</evidence>
<dbReference type="PROSITE" id="PS51257">
    <property type="entry name" value="PROKAR_LIPOPROTEIN"/>
    <property type="match status" value="1"/>
</dbReference>
<feature type="signal peptide" evidence="9">
    <location>
        <begin position="1"/>
        <end position="20"/>
    </location>
</feature>
<dbReference type="InterPro" id="IPR005490">
    <property type="entry name" value="LD_TPept_cat_dom"/>
</dbReference>
<dbReference type="EMBL" id="JAATVY010000006">
    <property type="protein sequence ID" value="NJC70478.1"/>
    <property type="molecule type" value="Genomic_DNA"/>
</dbReference>
<keyword evidence="5" id="KW-0012">Acyltransferase</keyword>
<evidence type="ECO:0000256" key="7">
    <source>
        <dbReference type="PROSITE-ProRule" id="PRU01373"/>
    </source>
</evidence>
<dbReference type="PROSITE" id="PS52029">
    <property type="entry name" value="LD_TPASE"/>
    <property type="match status" value="1"/>
</dbReference>
<dbReference type="RefSeq" id="WP_167925358.1">
    <property type="nucleotide sequence ID" value="NZ_JAATVY010000006.1"/>
</dbReference>
<dbReference type="Gene3D" id="2.60.40.3710">
    <property type="match status" value="1"/>
</dbReference>
<evidence type="ECO:0000313" key="12">
    <source>
        <dbReference type="Proteomes" id="UP000722989"/>
    </source>
</evidence>
<proteinExistence type="predicted"/>
<reference evidence="11 12" key="1">
    <citation type="submission" date="2020-03" db="EMBL/GenBank/DDBJ databases">
        <title>WGS of the type strain of Planosporangium spp.</title>
        <authorList>
            <person name="Thawai C."/>
        </authorList>
    </citation>
    <scope>NUCLEOTIDE SEQUENCE [LARGE SCALE GENOMIC DNA]</scope>
    <source>
        <strain evidence="11 12">TBRC 5610</strain>
    </source>
</reference>
<feature type="active site" description="Nucleophile" evidence="7">
    <location>
        <position position="340"/>
    </location>
</feature>
<evidence type="ECO:0000256" key="4">
    <source>
        <dbReference type="ARBA" id="ARBA00022984"/>
    </source>
</evidence>
<evidence type="ECO:0000256" key="8">
    <source>
        <dbReference type="SAM" id="MobiDB-lite"/>
    </source>
</evidence>
<dbReference type="Pfam" id="PF03734">
    <property type="entry name" value="YkuD"/>
    <property type="match status" value="1"/>
</dbReference>
<dbReference type="Gene3D" id="2.60.40.3780">
    <property type="match status" value="1"/>
</dbReference>
<feature type="domain" description="L,D-TPase catalytic" evidence="10">
    <location>
        <begin position="239"/>
        <end position="364"/>
    </location>
</feature>
<dbReference type="Gene3D" id="2.40.440.10">
    <property type="entry name" value="L,D-transpeptidase catalytic domain-like"/>
    <property type="match status" value="1"/>
</dbReference>
<dbReference type="Pfam" id="PF17964">
    <property type="entry name" value="Big_10"/>
    <property type="match status" value="1"/>
</dbReference>
<dbReference type="CDD" id="cd16913">
    <property type="entry name" value="YkuD_like"/>
    <property type="match status" value="1"/>
</dbReference>
<keyword evidence="12" id="KW-1185">Reference proteome</keyword>
<keyword evidence="2" id="KW-0808">Transferase</keyword>
<evidence type="ECO:0000256" key="6">
    <source>
        <dbReference type="ARBA" id="ARBA00023316"/>
    </source>
</evidence>
<organism evidence="11 12">
    <name type="scientific">Planosporangium thailandense</name>
    <dbReference type="NCBI Taxonomy" id="765197"/>
    <lineage>
        <taxon>Bacteria</taxon>
        <taxon>Bacillati</taxon>
        <taxon>Actinomycetota</taxon>
        <taxon>Actinomycetes</taxon>
        <taxon>Micromonosporales</taxon>
        <taxon>Micromonosporaceae</taxon>
        <taxon>Planosporangium</taxon>
    </lineage>
</organism>
<feature type="compositionally biased region" description="Low complexity" evidence="8">
    <location>
        <begin position="397"/>
        <end position="420"/>
    </location>
</feature>
<dbReference type="SUPFAM" id="SSF141523">
    <property type="entry name" value="L,D-transpeptidase catalytic domain-like"/>
    <property type="match status" value="1"/>
</dbReference>
<keyword evidence="6 7" id="KW-0961">Cell wall biogenesis/degradation</keyword>
<dbReference type="PANTHER" id="PTHR30582:SF2">
    <property type="entry name" value="L,D-TRANSPEPTIDASE YCIB-RELATED"/>
    <property type="match status" value="1"/>
</dbReference>
<dbReference type="PANTHER" id="PTHR30582">
    <property type="entry name" value="L,D-TRANSPEPTIDASE"/>
    <property type="match status" value="1"/>
</dbReference>
<accession>A0ABX0XZ47</accession>
<comment type="pathway">
    <text evidence="1 7">Cell wall biogenesis; peptidoglycan biosynthesis.</text>
</comment>
<evidence type="ECO:0000256" key="2">
    <source>
        <dbReference type="ARBA" id="ARBA00022679"/>
    </source>
</evidence>
<feature type="chain" id="PRO_5047189956" evidence="9">
    <location>
        <begin position="21"/>
        <end position="420"/>
    </location>
</feature>
<feature type="region of interest" description="Disordered" evidence="8">
    <location>
        <begin position="395"/>
        <end position="420"/>
    </location>
</feature>
<comment type="caution">
    <text evidence="11">The sequence shown here is derived from an EMBL/GenBank/DDBJ whole genome shotgun (WGS) entry which is preliminary data.</text>
</comment>